<keyword evidence="2" id="KW-1185">Reference proteome</keyword>
<protein>
    <submittedName>
        <fullName evidence="1">Uncharacterized protein</fullName>
    </submittedName>
</protein>
<dbReference type="Proteomes" id="UP000639338">
    <property type="component" value="Unassembled WGS sequence"/>
</dbReference>
<dbReference type="InterPro" id="IPR011042">
    <property type="entry name" value="6-blade_b-propeller_TolB-like"/>
</dbReference>
<accession>A0A834Y183</accession>
<name>A0A834Y183_APHGI</name>
<dbReference type="SUPFAM" id="SSF63825">
    <property type="entry name" value="YWTD domain"/>
    <property type="match status" value="1"/>
</dbReference>
<sequence length="234" mass="27374">MTFNCGNNNLYLLKSRDRRKYVVPRNLIDILHFNEKNELKTIGQTNDMFDAATSISFDWTTKLLYFSEHRYRKSSIKVTDETFDYRKYIIFPQEELTIEAIEVYPKRGELFFLSGNTIWYTSNSPGSTATLLFSTTDYRGWLTEFSIDYATDILYWIAVSGRDYILHCVNIENTGRPFNKADITKIRRIEVVEESAFNLVAFNNELYWLAYVGGLPTAELTAEKEKGKRYDSKQ</sequence>
<proteinExistence type="predicted"/>
<organism evidence="1 2">
    <name type="scientific">Aphidius gifuensis</name>
    <name type="common">Parasitoid wasp</name>
    <dbReference type="NCBI Taxonomy" id="684658"/>
    <lineage>
        <taxon>Eukaryota</taxon>
        <taxon>Metazoa</taxon>
        <taxon>Ecdysozoa</taxon>
        <taxon>Arthropoda</taxon>
        <taxon>Hexapoda</taxon>
        <taxon>Insecta</taxon>
        <taxon>Pterygota</taxon>
        <taxon>Neoptera</taxon>
        <taxon>Endopterygota</taxon>
        <taxon>Hymenoptera</taxon>
        <taxon>Apocrita</taxon>
        <taxon>Ichneumonoidea</taxon>
        <taxon>Braconidae</taxon>
        <taxon>Aphidiinae</taxon>
        <taxon>Aphidius</taxon>
    </lineage>
</organism>
<dbReference type="Gene3D" id="2.120.10.30">
    <property type="entry name" value="TolB, C-terminal domain"/>
    <property type="match status" value="1"/>
</dbReference>
<dbReference type="EMBL" id="JACMRX010000002">
    <property type="protein sequence ID" value="KAF7995244.1"/>
    <property type="molecule type" value="Genomic_DNA"/>
</dbReference>
<evidence type="ECO:0000313" key="2">
    <source>
        <dbReference type="Proteomes" id="UP000639338"/>
    </source>
</evidence>
<evidence type="ECO:0000313" key="1">
    <source>
        <dbReference type="EMBL" id="KAF7995244.1"/>
    </source>
</evidence>
<reference evidence="1 2" key="1">
    <citation type="submission" date="2020-08" db="EMBL/GenBank/DDBJ databases">
        <title>Aphidius gifuensis genome sequencing and assembly.</title>
        <authorList>
            <person name="Du Z."/>
        </authorList>
    </citation>
    <scope>NUCLEOTIDE SEQUENCE [LARGE SCALE GENOMIC DNA]</scope>
    <source>
        <strain evidence="1">YNYX2018</strain>
        <tissue evidence="1">Adults</tissue>
    </source>
</reference>
<gene>
    <name evidence="1" type="ORF">HCN44_004716</name>
</gene>
<dbReference type="AlphaFoldDB" id="A0A834Y183"/>
<comment type="caution">
    <text evidence="1">The sequence shown here is derived from an EMBL/GenBank/DDBJ whole genome shotgun (WGS) entry which is preliminary data.</text>
</comment>